<dbReference type="GO" id="GO:0005634">
    <property type="term" value="C:nucleus"/>
    <property type="evidence" value="ECO:0007669"/>
    <property type="project" value="UniProtKB-SubCell"/>
</dbReference>
<evidence type="ECO:0000256" key="8">
    <source>
        <dbReference type="ARBA" id="ARBA00023125"/>
    </source>
</evidence>
<evidence type="ECO:0000256" key="9">
    <source>
        <dbReference type="ARBA" id="ARBA00023163"/>
    </source>
</evidence>
<feature type="domain" description="C2H2-type" evidence="13">
    <location>
        <begin position="345"/>
        <end position="372"/>
    </location>
</feature>
<feature type="region of interest" description="Disordered" evidence="12">
    <location>
        <begin position="168"/>
        <end position="201"/>
    </location>
</feature>
<dbReference type="FunFam" id="3.30.160.60:FF:001498">
    <property type="entry name" value="Zinc finger protein 404"/>
    <property type="match status" value="1"/>
</dbReference>
<keyword evidence="5 11" id="KW-0863">Zinc-finger</keyword>
<dbReference type="Proteomes" id="UP001318040">
    <property type="component" value="Chromosome 1"/>
</dbReference>
<accession>A0AAJ7T4X1</accession>
<keyword evidence="7" id="KW-0805">Transcription regulation</keyword>
<feature type="domain" description="C2H2-type" evidence="13">
    <location>
        <begin position="429"/>
        <end position="456"/>
    </location>
</feature>
<evidence type="ECO:0000256" key="4">
    <source>
        <dbReference type="ARBA" id="ARBA00022737"/>
    </source>
</evidence>
<evidence type="ECO:0000256" key="7">
    <source>
        <dbReference type="ARBA" id="ARBA00023015"/>
    </source>
</evidence>
<dbReference type="RefSeq" id="XP_032810899.1">
    <property type="nucleotide sequence ID" value="XM_032955008.1"/>
</dbReference>
<dbReference type="InterPro" id="IPR050331">
    <property type="entry name" value="Zinc_finger"/>
</dbReference>
<dbReference type="GO" id="GO:0003677">
    <property type="term" value="F:DNA binding"/>
    <property type="evidence" value="ECO:0007669"/>
    <property type="project" value="UniProtKB-KW"/>
</dbReference>
<dbReference type="RefSeq" id="XP_032810908.1">
    <property type="nucleotide sequence ID" value="XM_032955017.1"/>
</dbReference>
<dbReference type="FunFam" id="3.30.160.60:FF:000733">
    <property type="entry name" value="Zinc finger protein 236 variant"/>
    <property type="match status" value="1"/>
</dbReference>
<dbReference type="InterPro" id="IPR036236">
    <property type="entry name" value="Znf_C2H2_sf"/>
</dbReference>
<dbReference type="AlphaFoldDB" id="A0AAJ7T4X1"/>
<keyword evidence="6" id="KW-0862">Zinc</keyword>
<keyword evidence="4" id="KW-0677">Repeat</keyword>
<gene>
    <name evidence="15 16" type="primary">LOC116942723</name>
</gene>
<dbReference type="Gene3D" id="3.30.160.60">
    <property type="entry name" value="Classic Zinc Finger"/>
    <property type="match status" value="6"/>
</dbReference>
<evidence type="ECO:0000313" key="14">
    <source>
        <dbReference type="Proteomes" id="UP001318040"/>
    </source>
</evidence>
<reference evidence="15 16" key="1">
    <citation type="submission" date="2025-04" db="UniProtKB">
        <authorList>
            <consortium name="RefSeq"/>
        </authorList>
    </citation>
    <scope>IDENTIFICATION</scope>
    <source>
        <tissue evidence="15 16">Sperm</tissue>
    </source>
</reference>
<evidence type="ECO:0000256" key="1">
    <source>
        <dbReference type="ARBA" id="ARBA00004123"/>
    </source>
</evidence>
<evidence type="ECO:0000256" key="12">
    <source>
        <dbReference type="SAM" id="MobiDB-lite"/>
    </source>
</evidence>
<dbReference type="GO" id="GO:0008270">
    <property type="term" value="F:zinc ion binding"/>
    <property type="evidence" value="ECO:0007669"/>
    <property type="project" value="UniProtKB-KW"/>
</dbReference>
<dbReference type="SMART" id="SM00355">
    <property type="entry name" value="ZnF_C2H2"/>
    <property type="match status" value="6"/>
</dbReference>
<evidence type="ECO:0000256" key="2">
    <source>
        <dbReference type="ARBA" id="ARBA00006991"/>
    </source>
</evidence>
<sequence length="486" mass="54152">MACVVATPLLEPSGDFPAWLEAQGVNAEVARAMDSELGIRDYGVLRACVGDGLVRAELLATARDRLPFGFYAVLRQVVKALQGAEHQDAGTPHWDDAATASNPGDMTLGGLVDVLLALFSGLSRELLLSAQKLGDMDKNGTCAVGSPSAAGAETPLDNEIHEMNDYAVNDEGGENSSPDKDDMEPHHTFFPVKSEVDKGRDDSEGHSGFIIEDAFLCKEVGLDVMNVVKVSQIEEQTESHTEVEDKSTVHVTRFIKATEHIPERVGAPSINDRLPNDGQNIFEDNTPLEQQQPLSKTTSPPVFLTANVNSGTEKKPYQCSVCKKSFTWNSHLVEHQRIHTGEKPYRCKTCDQSFVQSCHLKTHMRTHTGEKPYLCTTCTRSFSRSHHLKAHQRMHTGQRPFQCKICNHSFSRTGMLKAHERSHTGERPYRCKMCDSSFLRSHHLQVHERTHTGFRPYQCKVCASSFMRSHHLKVHERMHVGNDSQQ</sequence>
<organism evidence="14 15">
    <name type="scientific">Petromyzon marinus</name>
    <name type="common">Sea lamprey</name>
    <dbReference type="NCBI Taxonomy" id="7757"/>
    <lineage>
        <taxon>Eukaryota</taxon>
        <taxon>Metazoa</taxon>
        <taxon>Chordata</taxon>
        <taxon>Craniata</taxon>
        <taxon>Vertebrata</taxon>
        <taxon>Cyclostomata</taxon>
        <taxon>Hyperoartia</taxon>
        <taxon>Petromyzontiformes</taxon>
        <taxon>Petromyzontidae</taxon>
        <taxon>Petromyzon</taxon>
    </lineage>
</organism>
<feature type="domain" description="C2H2-type" evidence="13">
    <location>
        <begin position="317"/>
        <end position="344"/>
    </location>
</feature>
<comment type="subcellular location">
    <subcellularLocation>
        <location evidence="1">Nucleus</location>
    </subcellularLocation>
</comment>
<dbReference type="FunFam" id="3.30.160.60:FF:000774">
    <property type="entry name" value="Zinc finger protein"/>
    <property type="match status" value="1"/>
</dbReference>
<dbReference type="Pfam" id="PF00096">
    <property type="entry name" value="zf-C2H2"/>
    <property type="match status" value="4"/>
</dbReference>
<keyword evidence="10" id="KW-0539">Nucleus</keyword>
<feature type="domain" description="C2H2-type" evidence="13">
    <location>
        <begin position="401"/>
        <end position="428"/>
    </location>
</feature>
<keyword evidence="9" id="KW-0804">Transcription</keyword>
<dbReference type="PROSITE" id="PS00028">
    <property type="entry name" value="ZINC_FINGER_C2H2_1"/>
    <property type="match status" value="6"/>
</dbReference>
<evidence type="ECO:0000256" key="3">
    <source>
        <dbReference type="ARBA" id="ARBA00022723"/>
    </source>
</evidence>
<evidence type="ECO:0000256" key="6">
    <source>
        <dbReference type="ARBA" id="ARBA00022833"/>
    </source>
</evidence>
<protein>
    <submittedName>
        <fullName evidence="15 16">Zinc finger protein 391-like</fullName>
    </submittedName>
</protein>
<comment type="similarity">
    <text evidence="2">Belongs to the krueppel C2H2-type zinc-finger protein family.</text>
</comment>
<feature type="domain" description="C2H2-type" evidence="13">
    <location>
        <begin position="373"/>
        <end position="400"/>
    </location>
</feature>
<feature type="compositionally biased region" description="Basic and acidic residues" evidence="12">
    <location>
        <begin position="177"/>
        <end position="187"/>
    </location>
</feature>
<evidence type="ECO:0000313" key="16">
    <source>
        <dbReference type="RefSeq" id="XP_032810908.1"/>
    </source>
</evidence>
<dbReference type="PANTHER" id="PTHR16515:SF57">
    <property type="entry name" value="ZINC FINGER PROTEIN 154-LIKE"/>
    <property type="match status" value="1"/>
</dbReference>
<dbReference type="FunFam" id="3.30.160.60:FF:001182">
    <property type="entry name" value="Zinc finger, C2H2 type"/>
    <property type="match status" value="1"/>
</dbReference>
<keyword evidence="3" id="KW-0479">Metal-binding</keyword>
<dbReference type="PROSITE" id="PS50157">
    <property type="entry name" value="ZINC_FINGER_C2H2_2"/>
    <property type="match status" value="6"/>
</dbReference>
<dbReference type="KEGG" id="pmrn:116942723"/>
<dbReference type="FunFam" id="3.30.160.60:FF:000931">
    <property type="entry name" value="zinc finger protein 697"/>
    <property type="match status" value="1"/>
</dbReference>
<reference evidence="14" key="2">
    <citation type="submission" date="2025-05" db="UniProtKB">
        <authorList>
            <consortium name="RefSeq"/>
        </authorList>
    </citation>
    <scope>NUCLEOTIDE SEQUENCE [LARGE SCALE GENOMIC DNA]</scope>
</reference>
<evidence type="ECO:0000256" key="11">
    <source>
        <dbReference type="PROSITE-ProRule" id="PRU00042"/>
    </source>
</evidence>
<dbReference type="FunFam" id="3.30.160.60:FF:000072">
    <property type="entry name" value="zinc finger protein 143 isoform X1"/>
    <property type="match status" value="1"/>
</dbReference>
<keyword evidence="8" id="KW-0238">DNA-binding</keyword>
<dbReference type="SUPFAM" id="SSF57667">
    <property type="entry name" value="beta-beta-alpha zinc fingers"/>
    <property type="match status" value="3"/>
</dbReference>
<proteinExistence type="inferred from homology"/>
<evidence type="ECO:0000259" key="13">
    <source>
        <dbReference type="PROSITE" id="PS50157"/>
    </source>
</evidence>
<name>A0AAJ7T4X1_PETMA</name>
<evidence type="ECO:0000256" key="5">
    <source>
        <dbReference type="ARBA" id="ARBA00022771"/>
    </source>
</evidence>
<feature type="domain" description="C2H2-type" evidence="13">
    <location>
        <begin position="457"/>
        <end position="484"/>
    </location>
</feature>
<evidence type="ECO:0000256" key="10">
    <source>
        <dbReference type="ARBA" id="ARBA00023242"/>
    </source>
</evidence>
<evidence type="ECO:0000313" key="15">
    <source>
        <dbReference type="RefSeq" id="XP_032810899.1"/>
    </source>
</evidence>
<dbReference type="PANTHER" id="PTHR16515">
    <property type="entry name" value="PR DOMAIN ZINC FINGER PROTEIN"/>
    <property type="match status" value="1"/>
</dbReference>
<keyword evidence="14" id="KW-1185">Reference proteome</keyword>
<dbReference type="InterPro" id="IPR013087">
    <property type="entry name" value="Znf_C2H2_type"/>
</dbReference>
<dbReference type="GeneID" id="116942723"/>
<dbReference type="GO" id="GO:0010468">
    <property type="term" value="P:regulation of gene expression"/>
    <property type="evidence" value="ECO:0007669"/>
    <property type="project" value="TreeGrafter"/>
</dbReference>